<evidence type="ECO:0000313" key="3">
    <source>
        <dbReference type="EMBL" id="SLN17009.1"/>
    </source>
</evidence>
<feature type="chain" id="PRO_5011014581" description="Cell division coordinator CpoB" evidence="1">
    <location>
        <begin position="29"/>
        <end position="286"/>
    </location>
</feature>
<reference evidence="3 4" key="1">
    <citation type="submission" date="2017-03" db="EMBL/GenBank/DDBJ databases">
        <authorList>
            <person name="Afonso C.L."/>
            <person name="Miller P.J."/>
            <person name="Scott M.A."/>
            <person name="Spackman E."/>
            <person name="Goraichik I."/>
            <person name="Dimitrov K.M."/>
            <person name="Suarez D.L."/>
            <person name="Swayne D.E."/>
        </authorList>
    </citation>
    <scope>NUCLEOTIDE SEQUENCE [LARGE SCALE GENOMIC DNA]</scope>
    <source>
        <strain evidence="3 4">CECT 7971</strain>
    </source>
</reference>
<dbReference type="InterPro" id="IPR011990">
    <property type="entry name" value="TPR-like_helical_dom_sf"/>
</dbReference>
<comment type="subcellular location">
    <subcellularLocation>
        <location evidence="1">Periplasm</location>
    </subcellularLocation>
</comment>
<keyword evidence="1" id="KW-0574">Periplasm</keyword>
<dbReference type="GO" id="GO:0043093">
    <property type="term" value="P:FtsZ-dependent cytokinesis"/>
    <property type="evidence" value="ECO:0007669"/>
    <property type="project" value="UniProtKB-UniRule"/>
</dbReference>
<comment type="function">
    <text evidence="1">Mediates coordination of peptidoglycan synthesis and outer membrane constriction during cell division.</text>
</comment>
<dbReference type="AlphaFoldDB" id="A0A1Y5RH34"/>
<feature type="region of interest" description="Disordered" evidence="2">
    <location>
        <begin position="267"/>
        <end position="286"/>
    </location>
</feature>
<protein>
    <recommendedName>
        <fullName evidence="1">Cell division coordinator CpoB</fullName>
    </recommendedName>
</protein>
<gene>
    <name evidence="1" type="primary">cpoB</name>
    <name evidence="3" type="ORF">PAM7971_00414</name>
</gene>
<keyword evidence="1" id="KW-0131">Cell cycle</keyword>
<accession>A0A1Y5RH34</accession>
<dbReference type="EMBL" id="FWFW01000001">
    <property type="protein sequence ID" value="SLN17009.1"/>
    <property type="molecule type" value="Genomic_DNA"/>
</dbReference>
<evidence type="ECO:0000256" key="2">
    <source>
        <dbReference type="SAM" id="MobiDB-lite"/>
    </source>
</evidence>
<sequence length="286" mass="30081" precursor="true">MKKGGGMKRILMTTAMVFGLGFASPLFAQDAQTLADLRQEAAVLSVEIVKLKRELSTTGAPNTAFGGTSTLERVDLFEASLTKLTSKIEQLEFRLDQIVSDGTRQLDDMNFRICDLEAACDVGNLPALEPLGGAEAASGASDIVVVGPGSQPDMEGGQLAEAEQADFDAAMTAYSEGSYDIAASGFGAFAQNYTGGFLTAEAHFMRGEALNKLGQTSEAARSYLDSFNTSSEGERAPTALLRLGSSMVALGHMDKGCVMLGEVGSRFPGSQESTQADAERQTLGCQ</sequence>
<dbReference type="GO" id="GO:0030288">
    <property type="term" value="C:outer membrane-bounded periplasmic space"/>
    <property type="evidence" value="ECO:0007669"/>
    <property type="project" value="UniProtKB-UniRule"/>
</dbReference>
<dbReference type="InterPro" id="IPR034706">
    <property type="entry name" value="CpoB"/>
</dbReference>
<dbReference type="Gene3D" id="1.25.40.10">
    <property type="entry name" value="Tetratricopeptide repeat domain"/>
    <property type="match status" value="1"/>
</dbReference>
<proteinExistence type="inferred from homology"/>
<dbReference type="HAMAP" id="MF_02066">
    <property type="entry name" value="CpoB"/>
    <property type="match status" value="1"/>
</dbReference>
<dbReference type="Proteomes" id="UP000193307">
    <property type="component" value="Unassembled WGS sequence"/>
</dbReference>
<evidence type="ECO:0000313" key="4">
    <source>
        <dbReference type="Proteomes" id="UP000193307"/>
    </source>
</evidence>
<keyword evidence="1" id="KW-0732">Signal</keyword>
<evidence type="ECO:0000256" key="1">
    <source>
        <dbReference type="HAMAP-Rule" id="MF_02066"/>
    </source>
</evidence>
<feature type="signal peptide" evidence="1">
    <location>
        <begin position="1"/>
        <end position="28"/>
    </location>
</feature>
<dbReference type="STRING" id="658057.SAMN04488032_101236"/>
<dbReference type="NCBIfam" id="TIGR02795">
    <property type="entry name" value="tol_pal_ybgF"/>
    <property type="match status" value="1"/>
</dbReference>
<comment type="similarity">
    <text evidence="1">Belongs to the CpoB family.</text>
</comment>
<dbReference type="InterPro" id="IPR014162">
    <property type="entry name" value="CpoB_C"/>
</dbReference>
<name>A0A1Y5RH34_9RHOB</name>
<keyword evidence="4" id="KW-1185">Reference proteome</keyword>
<keyword evidence="1" id="KW-0132">Cell division</keyword>
<dbReference type="InterPro" id="IPR019734">
    <property type="entry name" value="TPR_rpt"/>
</dbReference>
<dbReference type="Pfam" id="PF13174">
    <property type="entry name" value="TPR_6"/>
    <property type="match status" value="1"/>
</dbReference>
<dbReference type="SUPFAM" id="SSF48452">
    <property type="entry name" value="TPR-like"/>
    <property type="match status" value="1"/>
</dbReference>
<organism evidence="3 4">
    <name type="scientific">Pacificibacter marinus</name>
    <dbReference type="NCBI Taxonomy" id="658057"/>
    <lineage>
        <taxon>Bacteria</taxon>
        <taxon>Pseudomonadati</taxon>
        <taxon>Pseudomonadota</taxon>
        <taxon>Alphaproteobacteria</taxon>
        <taxon>Rhodobacterales</taxon>
        <taxon>Roseobacteraceae</taxon>
        <taxon>Pacificibacter</taxon>
    </lineage>
</organism>